<reference evidence="1 2" key="1">
    <citation type="submission" date="2018-05" db="EMBL/GenBank/DDBJ databases">
        <title>Genomic Encyclopedia of Type Strains, Phase IV (KMG-V): Genome sequencing to study the core and pangenomes of soil and plant-associated prokaryotes.</title>
        <authorList>
            <person name="Whitman W."/>
        </authorList>
    </citation>
    <scope>NUCLEOTIDE SEQUENCE [LARGE SCALE GENOMIC DNA]</scope>
    <source>
        <strain evidence="1 2">SCZa-39</strain>
    </source>
</reference>
<sequence length="31" mass="3483">MSAIQKLDIIVCNSAGQEIPYVMLFTMYGFV</sequence>
<accession>A0ABX5KEB4</accession>
<evidence type="ECO:0000313" key="2">
    <source>
        <dbReference type="Proteomes" id="UP000245712"/>
    </source>
</evidence>
<comment type="caution">
    <text evidence="1">The sequence shown here is derived from an EMBL/GenBank/DDBJ whole genome shotgun (WGS) entry which is preliminary data.</text>
</comment>
<keyword evidence="2" id="KW-1185">Reference proteome</keyword>
<dbReference type="Proteomes" id="UP000245712">
    <property type="component" value="Unassembled WGS sequence"/>
</dbReference>
<name>A0ABX5KEB4_9BURK</name>
<protein>
    <submittedName>
        <fullName evidence="1">Uncharacterized protein</fullName>
    </submittedName>
</protein>
<evidence type="ECO:0000313" key="1">
    <source>
        <dbReference type="EMBL" id="PVX70899.1"/>
    </source>
</evidence>
<organism evidence="1 2">
    <name type="scientific">Paraburkholderia unamae</name>
    <dbReference type="NCBI Taxonomy" id="219649"/>
    <lineage>
        <taxon>Bacteria</taxon>
        <taxon>Pseudomonadati</taxon>
        <taxon>Pseudomonadota</taxon>
        <taxon>Betaproteobacteria</taxon>
        <taxon>Burkholderiales</taxon>
        <taxon>Burkholderiaceae</taxon>
        <taxon>Paraburkholderia</taxon>
    </lineage>
</organism>
<proteinExistence type="predicted"/>
<dbReference type="EMBL" id="QEOB01000033">
    <property type="protein sequence ID" value="PVX70899.1"/>
    <property type="molecule type" value="Genomic_DNA"/>
</dbReference>
<gene>
    <name evidence="1" type="ORF">C7402_13354</name>
</gene>